<name>A0A183C1B5_GLOPA</name>
<reference evidence="1" key="2">
    <citation type="submission" date="2014-05" db="EMBL/GenBank/DDBJ databases">
        <title>The genome and life-stage specific transcriptomes of Globodera pallida elucidate key aspects of plant parasitism by a cyst nematode.</title>
        <authorList>
            <person name="Cotton J.A."/>
            <person name="Lilley C.J."/>
            <person name="Jones L.M."/>
            <person name="Kikuchi T."/>
            <person name="Reid A.J."/>
            <person name="Thorpe P."/>
            <person name="Tsai I.J."/>
            <person name="Beasley H."/>
            <person name="Blok V."/>
            <person name="Cock P.J.A."/>
            <person name="Van den Akker S.E."/>
            <person name="Holroyd N."/>
            <person name="Hunt M."/>
            <person name="Mantelin S."/>
            <person name="Naghra H."/>
            <person name="Pain A."/>
            <person name="Palomares-Rius J.E."/>
            <person name="Zarowiecki M."/>
            <person name="Berriman M."/>
            <person name="Jones J.T."/>
            <person name="Urwin P.E."/>
        </authorList>
    </citation>
    <scope>NUCLEOTIDE SEQUENCE [LARGE SCALE GENOMIC DNA]</scope>
    <source>
        <strain evidence="1">Lindley</strain>
    </source>
</reference>
<accession>A0A183C1B5</accession>
<protein>
    <submittedName>
        <fullName evidence="2">Helitron_like_N domain-containing protein</fullName>
    </submittedName>
</protein>
<keyword evidence="1" id="KW-1185">Reference proteome</keyword>
<reference evidence="1" key="1">
    <citation type="submission" date="2013-12" db="EMBL/GenBank/DDBJ databases">
        <authorList>
            <person name="Aslett M."/>
        </authorList>
    </citation>
    <scope>NUCLEOTIDE SEQUENCE [LARGE SCALE GENOMIC DNA]</scope>
    <source>
        <strain evidence="1">Lindley</strain>
    </source>
</reference>
<evidence type="ECO:0000313" key="1">
    <source>
        <dbReference type="Proteomes" id="UP000050741"/>
    </source>
</evidence>
<sequence>MVESAPIVPHNTLDFVFCANNSLSLPMMGHHERYAEQRDKCPIPHCTNTWNGIKDVDYMPTCGNLTQQTARVLPIERGRFGGRSKRQGASELCTCPYCQALLLPSEAIGDSAFSKCCAKGRVCLRDRFDNLQQRPANIMALFTNRDTLTIRRHSDLVQRSMAYNDSLAFGCIRIQRTRNFANSFRIVKCNNMIRYVLWDFNPPTADLPQLHGQLFTIPPADARLRIDQIAEDQLLDPELLHYLHEVLRDNHPFANVYQIAAETYRQLEPHDKLNFWMLVVDTNTKGDEHTVEETGQQQPDEHLADPRERQIMEIQPGRINVETVAGSKLVAQVQNFNTPPKF</sequence>
<dbReference type="WBParaSite" id="GPLIN_000665800">
    <property type="protein sequence ID" value="GPLIN_000665800"/>
    <property type="gene ID" value="GPLIN_000665800"/>
</dbReference>
<reference evidence="2" key="3">
    <citation type="submission" date="2016-06" db="UniProtKB">
        <authorList>
            <consortium name="WormBaseParasite"/>
        </authorList>
    </citation>
    <scope>IDENTIFICATION</scope>
</reference>
<dbReference type="Proteomes" id="UP000050741">
    <property type="component" value="Unassembled WGS sequence"/>
</dbReference>
<evidence type="ECO:0000313" key="2">
    <source>
        <dbReference type="WBParaSite" id="GPLIN_000665800"/>
    </source>
</evidence>
<dbReference type="AlphaFoldDB" id="A0A183C1B5"/>
<organism evidence="1 2">
    <name type="scientific">Globodera pallida</name>
    <name type="common">Potato cyst nematode worm</name>
    <name type="synonym">Heterodera pallida</name>
    <dbReference type="NCBI Taxonomy" id="36090"/>
    <lineage>
        <taxon>Eukaryota</taxon>
        <taxon>Metazoa</taxon>
        <taxon>Ecdysozoa</taxon>
        <taxon>Nematoda</taxon>
        <taxon>Chromadorea</taxon>
        <taxon>Rhabditida</taxon>
        <taxon>Tylenchina</taxon>
        <taxon>Tylenchomorpha</taxon>
        <taxon>Tylenchoidea</taxon>
        <taxon>Heteroderidae</taxon>
        <taxon>Heteroderinae</taxon>
        <taxon>Globodera</taxon>
    </lineage>
</organism>
<proteinExistence type="predicted"/>